<dbReference type="EMBL" id="BAAATE010000047">
    <property type="protein sequence ID" value="GAA2697460.1"/>
    <property type="molecule type" value="Genomic_DNA"/>
</dbReference>
<dbReference type="NCBIfam" id="NF005559">
    <property type="entry name" value="PRK07231.1"/>
    <property type="match status" value="1"/>
</dbReference>
<dbReference type="PANTHER" id="PTHR42820:SF1">
    <property type="entry name" value="SHORT-CHAIN DEHYDROGENASE_REDUCTASE FAMILY PROTEIN"/>
    <property type="match status" value="1"/>
</dbReference>
<dbReference type="Proteomes" id="UP001501666">
    <property type="component" value="Unassembled WGS sequence"/>
</dbReference>
<dbReference type="InterPro" id="IPR020904">
    <property type="entry name" value="Sc_DH/Rdtase_CS"/>
</dbReference>
<dbReference type="RefSeq" id="WP_346156429.1">
    <property type="nucleotide sequence ID" value="NZ_BAAATE010000047.1"/>
</dbReference>
<proteinExistence type="inferred from homology"/>
<reference evidence="3" key="1">
    <citation type="journal article" date="2019" name="Int. J. Syst. Evol. Microbiol.">
        <title>The Global Catalogue of Microorganisms (GCM) 10K type strain sequencing project: providing services to taxonomists for standard genome sequencing and annotation.</title>
        <authorList>
            <consortium name="The Broad Institute Genomics Platform"/>
            <consortium name="The Broad Institute Genome Sequencing Center for Infectious Disease"/>
            <person name="Wu L."/>
            <person name="Ma J."/>
        </authorList>
    </citation>
    <scope>NUCLEOTIDE SEQUENCE [LARGE SCALE GENOMIC DNA]</scope>
    <source>
        <strain evidence="3">JCM 6835</strain>
    </source>
</reference>
<evidence type="ECO:0000313" key="3">
    <source>
        <dbReference type="Proteomes" id="UP001501666"/>
    </source>
</evidence>
<name>A0ABP6FRT7_9ACTN</name>
<dbReference type="InterPro" id="IPR002347">
    <property type="entry name" value="SDR_fam"/>
</dbReference>
<dbReference type="Gene3D" id="3.40.50.720">
    <property type="entry name" value="NAD(P)-binding Rossmann-like Domain"/>
    <property type="match status" value="1"/>
</dbReference>
<comment type="similarity">
    <text evidence="1">Belongs to the short-chain dehydrogenases/reductases (SDR) family.</text>
</comment>
<protein>
    <submittedName>
        <fullName evidence="2">Glucose 1-dehydrogenase</fullName>
    </submittedName>
</protein>
<dbReference type="PANTHER" id="PTHR42820">
    <property type="entry name" value="SHORT-CHAIN DEHYDROGENASE REDUCTASE"/>
    <property type="match status" value="1"/>
</dbReference>
<comment type="caution">
    <text evidence="2">The sequence shown here is derived from an EMBL/GenBank/DDBJ whole genome shotgun (WGS) entry which is preliminary data.</text>
</comment>
<dbReference type="InterPro" id="IPR036291">
    <property type="entry name" value="NAD(P)-bd_dom_sf"/>
</dbReference>
<evidence type="ECO:0000256" key="1">
    <source>
        <dbReference type="ARBA" id="ARBA00006484"/>
    </source>
</evidence>
<dbReference type="PRINTS" id="PR00080">
    <property type="entry name" value="SDRFAMILY"/>
</dbReference>
<dbReference type="Pfam" id="PF13561">
    <property type="entry name" value="adh_short_C2"/>
    <property type="match status" value="1"/>
</dbReference>
<dbReference type="SUPFAM" id="SSF51735">
    <property type="entry name" value="NAD(P)-binding Rossmann-fold domains"/>
    <property type="match status" value="1"/>
</dbReference>
<dbReference type="PROSITE" id="PS00061">
    <property type="entry name" value="ADH_SHORT"/>
    <property type="match status" value="1"/>
</dbReference>
<dbReference type="PRINTS" id="PR00081">
    <property type="entry name" value="GDHRDH"/>
</dbReference>
<gene>
    <name evidence="2" type="ORF">GCM10010412_092360</name>
</gene>
<sequence>MTDSALLTDKVILITGASRGIGASAARLFAREGAAVVLTARGERELADLVDELTGKGHEAVHVAGDVTAPGHAARVVSTALDRYGRLDAAFNNAGRGGGPDAMHLISDATFDQVMAVNAGGTWHFMREEIGAMLPRGGGAIVNNASVAGLLAGPVSAAYVAAKHAVIGLTKAGAAEYGARGIRINAVATGVARTPMSEAWMAASPGVESSLAETAPLARVAGAEEIAEAAAWLCSDRASYVTGATLTVDGGLSSCVLQQARV</sequence>
<dbReference type="CDD" id="cd05233">
    <property type="entry name" value="SDR_c"/>
    <property type="match status" value="1"/>
</dbReference>
<keyword evidence="3" id="KW-1185">Reference proteome</keyword>
<evidence type="ECO:0000313" key="2">
    <source>
        <dbReference type="EMBL" id="GAA2697460.1"/>
    </source>
</evidence>
<organism evidence="2 3">
    <name type="scientific">Nonomuraea recticatena</name>
    <dbReference type="NCBI Taxonomy" id="46178"/>
    <lineage>
        <taxon>Bacteria</taxon>
        <taxon>Bacillati</taxon>
        <taxon>Actinomycetota</taxon>
        <taxon>Actinomycetes</taxon>
        <taxon>Streptosporangiales</taxon>
        <taxon>Streptosporangiaceae</taxon>
        <taxon>Nonomuraea</taxon>
    </lineage>
</organism>
<accession>A0ABP6FRT7</accession>